<evidence type="ECO:0000256" key="1">
    <source>
        <dbReference type="SAM" id="Coils"/>
    </source>
</evidence>
<proteinExistence type="predicted"/>
<reference evidence="3 4" key="1">
    <citation type="journal article" date="2010" name="Nature">
        <title>Genome sequencing and analysis of the model grass Brachypodium distachyon.</title>
        <authorList>
            <consortium name="International Brachypodium Initiative"/>
        </authorList>
    </citation>
    <scope>NUCLEOTIDE SEQUENCE [LARGE SCALE GENOMIC DNA]</scope>
    <source>
        <strain evidence="3">Bd21</strain>
        <strain evidence="4">cv. Bd21</strain>
    </source>
</reference>
<dbReference type="Gramene" id="PNT72877">
    <property type="protein sequence ID" value="PNT72877"/>
    <property type="gene ID" value="BRADI_2g50210v3"/>
</dbReference>
<dbReference type="Proteomes" id="UP000008810">
    <property type="component" value="Chromosome 2"/>
</dbReference>
<evidence type="ECO:0000313" key="4">
    <source>
        <dbReference type="EnsemblPlants" id="PNT72877"/>
    </source>
</evidence>
<feature type="coiled-coil region" evidence="1">
    <location>
        <begin position="352"/>
        <end position="386"/>
    </location>
</feature>
<dbReference type="ExpressionAtlas" id="I1HRP9">
    <property type="expression patterns" value="baseline"/>
</dbReference>
<dbReference type="AlphaFoldDB" id="I1HRP9"/>
<dbReference type="PANTHER" id="PTHR35120">
    <property type="entry name" value="HISTONE ACETYLTRANSFERASE KAT6B-LIKE"/>
    <property type="match status" value="1"/>
</dbReference>
<accession>I1HRP9</accession>
<dbReference type="PANTHER" id="PTHR35120:SF1">
    <property type="entry name" value="OS01G0756000 PROTEIN"/>
    <property type="match status" value="1"/>
</dbReference>
<keyword evidence="1" id="KW-0175">Coiled coil</keyword>
<name>I1HRP9_BRADI</name>
<reference evidence="3" key="2">
    <citation type="submission" date="2017-06" db="EMBL/GenBank/DDBJ databases">
        <title>WGS assembly of Brachypodium distachyon.</title>
        <authorList>
            <consortium name="The International Brachypodium Initiative"/>
            <person name="Lucas S."/>
            <person name="Harmon-Smith M."/>
            <person name="Lail K."/>
            <person name="Tice H."/>
            <person name="Grimwood J."/>
            <person name="Bruce D."/>
            <person name="Barry K."/>
            <person name="Shu S."/>
            <person name="Lindquist E."/>
            <person name="Wang M."/>
            <person name="Pitluck S."/>
            <person name="Vogel J.P."/>
            <person name="Garvin D.F."/>
            <person name="Mockler T.C."/>
            <person name="Schmutz J."/>
            <person name="Rokhsar D."/>
            <person name="Bevan M.W."/>
        </authorList>
    </citation>
    <scope>NUCLEOTIDE SEQUENCE</scope>
    <source>
        <strain evidence="3">Bd21</strain>
    </source>
</reference>
<evidence type="ECO:0000256" key="2">
    <source>
        <dbReference type="SAM" id="MobiDB-lite"/>
    </source>
</evidence>
<feature type="region of interest" description="Disordered" evidence="2">
    <location>
        <begin position="1"/>
        <end position="21"/>
    </location>
</feature>
<protein>
    <submittedName>
        <fullName evidence="3 4">Uncharacterized protein</fullName>
    </submittedName>
</protein>
<dbReference type="EMBL" id="CM000881">
    <property type="protein sequence ID" value="PNT72877.1"/>
    <property type="molecule type" value="Genomic_DNA"/>
</dbReference>
<dbReference type="EnsemblPlants" id="PNT72877">
    <property type="protein sequence ID" value="PNT72877"/>
    <property type="gene ID" value="BRADI_2g50210v3"/>
</dbReference>
<dbReference type="eggNOG" id="ENOG502R3CH">
    <property type="taxonomic scope" value="Eukaryota"/>
</dbReference>
<organism evidence="4">
    <name type="scientific">Brachypodium distachyon</name>
    <name type="common">Purple false brome</name>
    <name type="synonym">Trachynia distachya</name>
    <dbReference type="NCBI Taxonomy" id="15368"/>
    <lineage>
        <taxon>Eukaryota</taxon>
        <taxon>Viridiplantae</taxon>
        <taxon>Streptophyta</taxon>
        <taxon>Embryophyta</taxon>
        <taxon>Tracheophyta</taxon>
        <taxon>Spermatophyta</taxon>
        <taxon>Magnoliopsida</taxon>
        <taxon>Liliopsida</taxon>
        <taxon>Poales</taxon>
        <taxon>Poaceae</taxon>
        <taxon>BOP clade</taxon>
        <taxon>Pooideae</taxon>
        <taxon>Stipodae</taxon>
        <taxon>Brachypodieae</taxon>
        <taxon>Brachypodium</taxon>
    </lineage>
</organism>
<dbReference type="RefSeq" id="XP_010233516.1">
    <property type="nucleotide sequence ID" value="XM_010235214.3"/>
</dbReference>
<reference evidence="4" key="3">
    <citation type="submission" date="2018-08" db="UniProtKB">
        <authorList>
            <consortium name="EnsemblPlants"/>
        </authorList>
    </citation>
    <scope>IDENTIFICATION</scope>
    <source>
        <strain evidence="4">cv. Bd21</strain>
    </source>
</reference>
<feature type="compositionally biased region" description="Basic residues" evidence="2">
    <location>
        <begin position="1"/>
        <end position="10"/>
    </location>
</feature>
<dbReference type="KEGG" id="bdi:104583333"/>
<dbReference type="GeneID" id="104583333"/>
<evidence type="ECO:0000313" key="3">
    <source>
        <dbReference type="EMBL" id="PNT72877.1"/>
    </source>
</evidence>
<dbReference type="HOGENOM" id="CLU_035866_1_0_1"/>
<sequence length="524" mass="57253">MLPPGTRKRRDAAGASGSGGGGDHTAALLGALGLGLFSRLDLPVPPDGLDLAASVDLASDRVAVTLGGYRVTASRADLAAALALPLGAVALSPEIDAAVFSIPEAIAAVKGFVHDRLLLLGSGGGGRAFPEEVVVALQLVDEGKAYQVDWGGLVWALLKNALLIGNPWLYSQYLLRLMKCQKPELFSDVDAMILLRKSKECLLLQQRGRTHEQLVGWSEAEVEEENLLHGNSSNYQLFAAEPEMEEGLAFGASQNVRDTMILGDNTYYQCRGAKEEIEARLVSLPCQNIWESEEIPTFGYDTIQQQIMASEDQEGEDNVNVGPSHHVITNHSSFHTCREEILARAVAIDNALLNKDKDLKDTQAEIQQLMEEKEEKDNQIKSIVVDTMKDLQAWDKMSKILEHDKMTMICTLQQLEKKLKETTDAFQEYKTMYGESGVTGVSSLDAIGMDGHLDQIRRQLFETISKSQRHWLAKSSAIAGKITVLVKGVAGLNNEVQRLKDFRSIPDLNNGGSFSDESNGGPHL</sequence>
<dbReference type="OrthoDB" id="656448at2759"/>
<evidence type="ECO:0000313" key="5">
    <source>
        <dbReference type="Proteomes" id="UP000008810"/>
    </source>
</evidence>
<dbReference type="OMA" id="TIQQYRK"/>
<gene>
    <name evidence="4" type="primary">LOC104583333</name>
    <name evidence="3" type="ORF">BRADI_2g50210v3</name>
</gene>
<keyword evidence="5" id="KW-1185">Reference proteome</keyword>